<accession>A0ACC6PIE6</accession>
<evidence type="ECO:0000313" key="1">
    <source>
        <dbReference type="EMBL" id="MEJ8306674.1"/>
    </source>
</evidence>
<protein>
    <submittedName>
        <fullName evidence="1">Uncharacterized protein</fullName>
    </submittedName>
</protein>
<gene>
    <name evidence="1" type="ORF">WKI47_22415</name>
</gene>
<name>A0ACC6PIE6_9BACL</name>
<evidence type="ECO:0000313" key="2">
    <source>
        <dbReference type="Proteomes" id="UP001380953"/>
    </source>
</evidence>
<proteinExistence type="predicted"/>
<sequence>MYRYGPRVYFDRDGTVLYQTGYIETSVEAYWENADPREWHPDLVGNEEIEMQQYGWSEYTDDFSTKKLARIDPKTRQPVFEDWPEPNEVPPIQSETEIEKAQKQIADLEQRTKVLEYAAQTTGETLDVHEGAIVDVMKLALGGSPEEL</sequence>
<dbReference type="EMBL" id="JBBKAR010000056">
    <property type="protein sequence ID" value="MEJ8306674.1"/>
    <property type="molecule type" value="Genomic_DNA"/>
</dbReference>
<organism evidence="1 2">
    <name type="scientific">Saccharibacillus sacchari</name>
    <dbReference type="NCBI Taxonomy" id="456493"/>
    <lineage>
        <taxon>Bacteria</taxon>
        <taxon>Bacillati</taxon>
        <taxon>Bacillota</taxon>
        <taxon>Bacilli</taxon>
        <taxon>Bacillales</taxon>
        <taxon>Paenibacillaceae</taxon>
        <taxon>Saccharibacillus</taxon>
    </lineage>
</organism>
<reference evidence="1" key="1">
    <citation type="submission" date="2024-03" db="EMBL/GenBank/DDBJ databases">
        <title>Whole genome sequecning of epiphytes from Marcgravia umbellata leaves.</title>
        <authorList>
            <person name="Kumar G."/>
            <person name="Savka M.A."/>
        </authorList>
    </citation>
    <scope>NUCLEOTIDE SEQUENCE</scope>
    <source>
        <strain evidence="1">RIT_BL5</strain>
    </source>
</reference>
<comment type="caution">
    <text evidence="1">The sequence shown here is derived from an EMBL/GenBank/DDBJ whole genome shotgun (WGS) entry which is preliminary data.</text>
</comment>
<keyword evidence="2" id="KW-1185">Reference proteome</keyword>
<dbReference type="Proteomes" id="UP001380953">
    <property type="component" value="Unassembled WGS sequence"/>
</dbReference>